<proteinExistence type="predicted"/>
<feature type="non-terminal residue" evidence="2">
    <location>
        <position position="1"/>
    </location>
</feature>
<keyword evidence="1" id="KW-0812">Transmembrane</keyword>
<feature type="transmembrane region" description="Helical" evidence="1">
    <location>
        <begin position="45"/>
        <end position="62"/>
    </location>
</feature>
<name>A0A0V0GES9_SOLCH</name>
<evidence type="ECO:0000313" key="2">
    <source>
        <dbReference type="EMBL" id="JAP06499.1"/>
    </source>
</evidence>
<accession>A0A0V0GES9</accession>
<feature type="transmembrane region" description="Helical" evidence="1">
    <location>
        <begin position="15"/>
        <end position="33"/>
    </location>
</feature>
<evidence type="ECO:0000256" key="1">
    <source>
        <dbReference type="SAM" id="Phobius"/>
    </source>
</evidence>
<organism evidence="2">
    <name type="scientific">Solanum chacoense</name>
    <name type="common">Chaco potato</name>
    <dbReference type="NCBI Taxonomy" id="4108"/>
    <lineage>
        <taxon>Eukaryota</taxon>
        <taxon>Viridiplantae</taxon>
        <taxon>Streptophyta</taxon>
        <taxon>Embryophyta</taxon>
        <taxon>Tracheophyta</taxon>
        <taxon>Spermatophyta</taxon>
        <taxon>Magnoliopsida</taxon>
        <taxon>eudicotyledons</taxon>
        <taxon>Gunneridae</taxon>
        <taxon>Pentapetalae</taxon>
        <taxon>asterids</taxon>
        <taxon>lamiids</taxon>
        <taxon>Solanales</taxon>
        <taxon>Solanaceae</taxon>
        <taxon>Solanoideae</taxon>
        <taxon>Solaneae</taxon>
        <taxon>Solanum</taxon>
    </lineage>
</organism>
<reference evidence="2" key="1">
    <citation type="submission" date="2015-12" db="EMBL/GenBank/DDBJ databases">
        <title>Gene expression during late stages of embryo sac development: a critical building block for successful pollen-pistil interactions.</title>
        <authorList>
            <person name="Liu Y."/>
            <person name="Joly V."/>
            <person name="Sabar M."/>
            <person name="Matton D.P."/>
        </authorList>
    </citation>
    <scope>NUCLEOTIDE SEQUENCE</scope>
</reference>
<sequence>SALLFGRFLGYTFPISWLVSNGMLHCYLFLFFFPDMLADPFFLEFEYHCLAGSFLLIVFLVHTNF</sequence>
<dbReference type="AlphaFoldDB" id="A0A0V0GES9"/>
<keyword evidence="1" id="KW-0472">Membrane</keyword>
<protein>
    <submittedName>
        <fullName evidence="2">Putative ovule protein</fullName>
    </submittedName>
</protein>
<dbReference type="EMBL" id="GEDG01041093">
    <property type="protein sequence ID" value="JAP06499.1"/>
    <property type="molecule type" value="Transcribed_RNA"/>
</dbReference>
<keyword evidence="1" id="KW-1133">Transmembrane helix</keyword>